<dbReference type="AlphaFoldDB" id="A3LYH5"/>
<dbReference type="InParanoid" id="A3LYH5"/>
<dbReference type="RefSeq" id="XP_001385666.2">
    <property type="nucleotide sequence ID" value="XM_001385629.1"/>
</dbReference>
<proteinExistence type="predicted"/>
<reference evidence="3 4" key="1">
    <citation type="journal article" date="2007" name="Nat. Biotechnol.">
        <title>Genome sequence of the lignocellulose-bioconverting and xylose-fermenting yeast Pichia stipitis.</title>
        <authorList>
            <person name="Jeffries T.W."/>
            <person name="Grigoriev I.V."/>
            <person name="Grimwood J."/>
            <person name="Laplaza J.M."/>
            <person name="Aerts A."/>
            <person name="Salamov A."/>
            <person name="Schmutz J."/>
            <person name="Lindquist E."/>
            <person name="Dehal P."/>
            <person name="Shapiro H."/>
            <person name="Jin Y.S."/>
            <person name="Passoth V."/>
            <person name="Richardson P.M."/>
        </authorList>
    </citation>
    <scope>NUCLEOTIDE SEQUENCE [LARGE SCALE GENOMIC DNA]</scope>
    <source>
        <strain evidence="4">ATCC 58785 / CBS 6054 / NBRC 10063 / NRRL Y-11545</strain>
    </source>
</reference>
<dbReference type="Pfam" id="PF10382">
    <property type="entry name" value="ZGRF1-like_N"/>
    <property type="match status" value="1"/>
</dbReference>
<dbReference type="eggNOG" id="ENOG502RWAC">
    <property type="taxonomic scope" value="Eukaryota"/>
</dbReference>
<evidence type="ECO:0000259" key="2">
    <source>
        <dbReference type="Pfam" id="PF10382"/>
    </source>
</evidence>
<name>A3LYH5_PICST</name>
<evidence type="ECO:0000313" key="4">
    <source>
        <dbReference type="Proteomes" id="UP000002258"/>
    </source>
</evidence>
<dbReference type="InterPro" id="IPR018838">
    <property type="entry name" value="ZGRF1-like_N"/>
</dbReference>
<dbReference type="STRING" id="322104.A3LYH5"/>
<dbReference type="KEGG" id="pic:PICST_33175"/>
<dbReference type="EMBL" id="CP000500">
    <property type="protein sequence ID" value="ABN67637.2"/>
    <property type="molecule type" value="Genomic_DNA"/>
</dbReference>
<dbReference type="OrthoDB" id="6513042at2759"/>
<evidence type="ECO:0000256" key="1">
    <source>
        <dbReference type="SAM" id="MobiDB-lite"/>
    </source>
</evidence>
<organism evidence="3 4">
    <name type="scientific">Scheffersomyces stipitis (strain ATCC 58785 / CBS 6054 / NBRC 10063 / NRRL Y-11545)</name>
    <name type="common">Yeast</name>
    <name type="synonym">Pichia stipitis</name>
    <dbReference type="NCBI Taxonomy" id="322104"/>
    <lineage>
        <taxon>Eukaryota</taxon>
        <taxon>Fungi</taxon>
        <taxon>Dikarya</taxon>
        <taxon>Ascomycota</taxon>
        <taxon>Saccharomycotina</taxon>
        <taxon>Pichiomycetes</taxon>
        <taxon>Debaryomycetaceae</taxon>
        <taxon>Scheffersomyces</taxon>
    </lineage>
</organism>
<feature type="compositionally biased region" description="Basic and acidic residues" evidence="1">
    <location>
        <begin position="335"/>
        <end position="353"/>
    </location>
</feature>
<feature type="compositionally biased region" description="Low complexity" evidence="1">
    <location>
        <begin position="211"/>
        <end position="236"/>
    </location>
</feature>
<protein>
    <recommendedName>
        <fullName evidence="2">5'-3' DNA helicase ZGRF1-like N-terminal domain-containing protein</fullName>
    </recommendedName>
</protein>
<dbReference type="OMA" id="QSIVHEY"/>
<gene>
    <name evidence="3" type="ORF">PICST_33175</name>
</gene>
<dbReference type="GeneID" id="4840171"/>
<sequence>MSQPLQSIVHEYNVLYSSRIHQRDKRWSDGILRFYEFNSKLEVANEHGIIITTDFIKNKPNSHTLSKTLVPDNEFKLPNNKLILQISDKISVYERDISRMFVQQETQHKPVVKLEPLDTMLTSVNTSSLNSSIPRRRRVGLRRIVKLEPGLENSIAKSSSSYLPQMPVVGKPKIEAPTIRVKTEVGTATPIINRVPKSRIEKPFIQPQPRKPSTMTSTPSKTHSKSSASSNISPLSEKPISVNQLTPDMLRTFRSSQRIPPMSARHFRYLSAVLGSEPVQELVNTVRSPSVVDIKVEEEIPIQSTKGLEEADIIYDLSDFEEDERFLNMLKQMKNQRESNKEDPQDQSSHTEARLSMASSFGTPKSLMHGLLTPITAKAKKFNEVHEFDLSTYSDFEDIDS</sequence>
<keyword evidence="4" id="KW-1185">Reference proteome</keyword>
<feature type="domain" description="5'-3' DNA helicase ZGRF1-like N-terminal" evidence="2">
    <location>
        <begin position="9"/>
        <end position="97"/>
    </location>
</feature>
<dbReference type="Proteomes" id="UP000002258">
    <property type="component" value="Chromosome 6"/>
</dbReference>
<feature type="region of interest" description="Disordered" evidence="1">
    <location>
        <begin position="335"/>
        <end position="355"/>
    </location>
</feature>
<feature type="region of interest" description="Disordered" evidence="1">
    <location>
        <begin position="197"/>
        <end position="243"/>
    </location>
</feature>
<evidence type="ECO:0000313" key="3">
    <source>
        <dbReference type="EMBL" id="ABN67637.2"/>
    </source>
</evidence>
<accession>A3LYH5</accession>
<dbReference type="HOGENOM" id="CLU_602673_0_0_1"/>